<evidence type="ECO:0000256" key="1">
    <source>
        <dbReference type="SAM" id="SignalP"/>
    </source>
</evidence>
<evidence type="ECO:0000313" key="3">
    <source>
        <dbReference type="EMBL" id="MBB5058618.1"/>
    </source>
</evidence>
<feature type="domain" description="SGNH hydrolase-type esterase" evidence="2">
    <location>
        <begin position="203"/>
        <end position="394"/>
    </location>
</feature>
<keyword evidence="1" id="KW-0732">Signal</keyword>
<protein>
    <submittedName>
        <fullName evidence="3">Lysophospholipase L1-like esterase</fullName>
    </submittedName>
</protein>
<dbReference type="InterPro" id="IPR036514">
    <property type="entry name" value="SGNH_hydro_sf"/>
</dbReference>
<name>A0A7W7ZF92_9BACT</name>
<reference evidence="3 4" key="1">
    <citation type="submission" date="2020-08" db="EMBL/GenBank/DDBJ databases">
        <title>Genomic Encyclopedia of Type Strains, Phase IV (KMG-V): Genome sequencing to study the core and pangenomes of soil and plant-associated prokaryotes.</title>
        <authorList>
            <person name="Whitman W."/>
        </authorList>
    </citation>
    <scope>NUCLEOTIDE SEQUENCE [LARGE SCALE GENOMIC DNA]</scope>
    <source>
        <strain evidence="3 4">M8UP14</strain>
    </source>
</reference>
<evidence type="ECO:0000313" key="4">
    <source>
        <dbReference type="Proteomes" id="UP000540989"/>
    </source>
</evidence>
<dbReference type="Pfam" id="PF13472">
    <property type="entry name" value="Lipase_GDSL_2"/>
    <property type="match status" value="1"/>
</dbReference>
<dbReference type="Proteomes" id="UP000540989">
    <property type="component" value="Unassembled WGS sequence"/>
</dbReference>
<organism evidence="3 4">
    <name type="scientific">Granulicella aggregans</name>
    <dbReference type="NCBI Taxonomy" id="474949"/>
    <lineage>
        <taxon>Bacteria</taxon>
        <taxon>Pseudomonadati</taxon>
        <taxon>Acidobacteriota</taxon>
        <taxon>Terriglobia</taxon>
        <taxon>Terriglobales</taxon>
        <taxon>Acidobacteriaceae</taxon>
        <taxon>Granulicella</taxon>
    </lineage>
</organism>
<dbReference type="SUPFAM" id="SSF52266">
    <property type="entry name" value="SGNH hydrolase"/>
    <property type="match status" value="1"/>
</dbReference>
<gene>
    <name evidence="3" type="ORF">HDF16_003332</name>
</gene>
<dbReference type="AlphaFoldDB" id="A0A7W7ZF92"/>
<dbReference type="EMBL" id="JACHIP010000004">
    <property type="protein sequence ID" value="MBB5058618.1"/>
    <property type="molecule type" value="Genomic_DNA"/>
</dbReference>
<comment type="caution">
    <text evidence="3">The sequence shown here is derived from an EMBL/GenBank/DDBJ whole genome shotgun (WGS) entry which is preliminary data.</text>
</comment>
<proteinExistence type="predicted"/>
<keyword evidence="4" id="KW-1185">Reference proteome</keyword>
<dbReference type="RefSeq" id="WP_184218486.1">
    <property type="nucleotide sequence ID" value="NZ_JACHIP010000004.1"/>
</dbReference>
<accession>A0A7W7ZF92</accession>
<dbReference type="Gene3D" id="3.40.50.1110">
    <property type="entry name" value="SGNH hydrolase"/>
    <property type="match status" value="1"/>
</dbReference>
<sequence>MNGVGRSVVGLSLAVALGVGMGHAASPQDRWIGTWATAPLGETNKADGPGSADMTLREIVHVSRGGDRVRVEFTNEFGTEPLTIGAAHAALSAGGSEIKLASANALTFGGKSSITIPPGAMVVSDPADLKLPALTDLAISIFIPTQPLARVTQHTFADQTNFSSPGNVVGEKTLTAPEKFAQWKFVKGVDVLGAANDGAIVTLGDSITDGAYATENGNARWPDVLARRLQADKKLNGLGVLNQGIGGNRVLHDGYGPSAEARFDRDVLAQAGVKYLVIMEGINDIGNATNPKNPHDPVTADEMIAGLAQLVERAHIHGIKVIGATLTPYVGAGYQSEAGEKIRVAVNDWIRSNKSLDGLIDFDMVTRDPANPSMFLPVMDHGDHLHPGDAGYKAMGEAVDLKLFGGK</sequence>
<evidence type="ECO:0000259" key="2">
    <source>
        <dbReference type="Pfam" id="PF13472"/>
    </source>
</evidence>
<dbReference type="GO" id="GO:0016788">
    <property type="term" value="F:hydrolase activity, acting on ester bonds"/>
    <property type="evidence" value="ECO:0007669"/>
    <property type="project" value="UniProtKB-ARBA"/>
</dbReference>
<dbReference type="CDD" id="cd01830">
    <property type="entry name" value="XynE_like"/>
    <property type="match status" value="1"/>
</dbReference>
<dbReference type="InterPro" id="IPR053140">
    <property type="entry name" value="GDSL_Rv0518-like"/>
</dbReference>
<feature type="chain" id="PRO_5030729420" evidence="1">
    <location>
        <begin position="25"/>
        <end position="407"/>
    </location>
</feature>
<feature type="signal peptide" evidence="1">
    <location>
        <begin position="1"/>
        <end position="24"/>
    </location>
</feature>
<dbReference type="PANTHER" id="PTHR43784">
    <property type="entry name" value="GDSL-LIKE LIPASE/ACYLHYDROLASE, PUTATIVE (AFU_ORTHOLOGUE AFUA_2G00820)-RELATED"/>
    <property type="match status" value="1"/>
</dbReference>
<dbReference type="PANTHER" id="PTHR43784:SF2">
    <property type="entry name" value="GDSL-LIKE LIPASE_ACYLHYDROLASE, PUTATIVE (AFU_ORTHOLOGUE AFUA_2G00820)-RELATED"/>
    <property type="match status" value="1"/>
</dbReference>
<dbReference type="InterPro" id="IPR013830">
    <property type="entry name" value="SGNH_hydro"/>
</dbReference>